<dbReference type="Pfam" id="PF16099">
    <property type="entry name" value="RMI1_C"/>
    <property type="match status" value="1"/>
</dbReference>
<feature type="region of interest" description="Disordered" evidence="1">
    <location>
        <begin position="64"/>
        <end position="128"/>
    </location>
</feature>
<dbReference type="PANTHER" id="PTHR14790">
    <property type="entry name" value="RECQ-MEDIATED GENOME INSTABILITY PROTEIN 1 RMI1"/>
    <property type="match status" value="1"/>
</dbReference>
<dbReference type="GO" id="GO:0031422">
    <property type="term" value="C:RecQ family helicase-topoisomerase III complex"/>
    <property type="evidence" value="ECO:0007669"/>
    <property type="project" value="TreeGrafter"/>
</dbReference>
<dbReference type="InterPro" id="IPR032199">
    <property type="entry name" value="RMI1_C"/>
</dbReference>
<name>A0AAV8D644_9POAL</name>
<comment type="caution">
    <text evidence="3">The sequence shown here is derived from an EMBL/GenBank/DDBJ whole genome shotgun (WGS) entry which is preliminary data.</text>
</comment>
<dbReference type="GO" id="GO:0016604">
    <property type="term" value="C:nuclear body"/>
    <property type="evidence" value="ECO:0007669"/>
    <property type="project" value="TreeGrafter"/>
</dbReference>
<accession>A0AAV8D644</accession>
<sequence>MPVPEILSVLGGIVDDLDQARQRLVSEVNKPPRGKRKHGGIPLSRRASLAAWSSDIGTGTIDVNAQSNLTDPAPQRANAAQLTQPEPSANHERDAEQFLGGGNPRVVGQSITSTNEEHSPTARRSYLVPLCGGGSPRISGRNITIEENDMVVDEDPPPVNNRRDSEQVECLESLFSDRSTAAQGNDMVDVDEDDDTMMDLVGDGASGDKLQMKNSPFTYMSSLQAQWDKEESQTEHSIRGRIKVRSHGVKGKFGFQGKFDLQAYIDDGSLILWSRLITMLSRKEFHTPEEVVAALKSPDTKTEDDMRQTMRNFQDFLRQFEVSS</sequence>
<keyword evidence="4" id="KW-1185">Reference proteome</keyword>
<reference evidence="3" key="1">
    <citation type="submission" date="2022-08" db="EMBL/GenBank/DDBJ databases">
        <authorList>
            <person name="Marques A."/>
        </authorList>
    </citation>
    <scope>NUCLEOTIDE SEQUENCE</scope>
    <source>
        <strain evidence="3">RhyPub2mFocal</strain>
        <tissue evidence="3">Leaves</tissue>
    </source>
</reference>
<dbReference type="GO" id="GO:0000166">
    <property type="term" value="F:nucleotide binding"/>
    <property type="evidence" value="ECO:0007669"/>
    <property type="project" value="InterPro"/>
</dbReference>
<evidence type="ECO:0000259" key="2">
    <source>
        <dbReference type="Pfam" id="PF16099"/>
    </source>
</evidence>
<feature type="domain" description="RecQ-mediated genome instability protein 1 C-terminal OB-fold" evidence="2">
    <location>
        <begin position="215"/>
        <end position="321"/>
    </location>
</feature>
<proteinExistence type="predicted"/>
<dbReference type="GO" id="GO:0000712">
    <property type="term" value="P:resolution of meiotic recombination intermediates"/>
    <property type="evidence" value="ECO:0007669"/>
    <property type="project" value="TreeGrafter"/>
</dbReference>
<dbReference type="PANTHER" id="PTHR14790:SF15">
    <property type="entry name" value="RECQ-MEDIATED GENOME INSTABILITY PROTEIN 1"/>
    <property type="match status" value="1"/>
</dbReference>
<evidence type="ECO:0000313" key="3">
    <source>
        <dbReference type="EMBL" id="KAJ4763285.1"/>
    </source>
</evidence>
<dbReference type="EMBL" id="JAMFTS010000004">
    <property type="protein sequence ID" value="KAJ4763285.1"/>
    <property type="molecule type" value="Genomic_DNA"/>
</dbReference>
<protein>
    <submittedName>
        <fullName evidence="3">RecQ-mediated genome instability protein 1</fullName>
    </submittedName>
</protein>
<feature type="compositionally biased region" description="Polar residues" evidence="1">
    <location>
        <begin position="78"/>
        <end position="87"/>
    </location>
</feature>
<evidence type="ECO:0000256" key="1">
    <source>
        <dbReference type="SAM" id="MobiDB-lite"/>
    </source>
</evidence>
<gene>
    <name evidence="3" type="ORF">LUZ62_073660</name>
</gene>
<dbReference type="AlphaFoldDB" id="A0AAV8D644"/>
<dbReference type="Proteomes" id="UP001140206">
    <property type="component" value="Chromosome 4"/>
</dbReference>
<dbReference type="GO" id="GO:0000724">
    <property type="term" value="P:double-strand break repair via homologous recombination"/>
    <property type="evidence" value="ECO:0007669"/>
    <property type="project" value="TreeGrafter"/>
</dbReference>
<organism evidence="3 4">
    <name type="scientific">Rhynchospora pubera</name>
    <dbReference type="NCBI Taxonomy" id="906938"/>
    <lineage>
        <taxon>Eukaryota</taxon>
        <taxon>Viridiplantae</taxon>
        <taxon>Streptophyta</taxon>
        <taxon>Embryophyta</taxon>
        <taxon>Tracheophyta</taxon>
        <taxon>Spermatophyta</taxon>
        <taxon>Magnoliopsida</taxon>
        <taxon>Liliopsida</taxon>
        <taxon>Poales</taxon>
        <taxon>Cyperaceae</taxon>
        <taxon>Cyperoideae</taxon>
        <taxon>Rhynchosporeae</taxon>
        <taxon>Rhynchospora</taxon>
    </lineage>
</organism>
<evidence type="ECO:0000313" key="4">
    <source>
        <dbReference type="Proteomes" id="UP001140206"/>
    </source>
</evidence>